<dbReference type="Gene3D" id="3.40.250.10">
    <property type="entry name" value="Rhodanese-like domain"/>
    <property type="match status" value="1"/>
</dbReference>
<dbReference type="Pfam" id="PF00581">
    <property type="entry name" value="Rhodanese"/>
    <property type="match status" value="1"/>
</dbReference>
<dbReference type="CDD" id="cd00158">
    <property type="entry name" value="RHOD"/>
    <property type="match status" value="1"/>
</dbReference>
<keyword evidence="1" id="KW-0732">Signal</keyword>
<dbReference type="EMBL" id="FWXY01000004">
    <property type="protein sequence ID" value="SMC56438.1"/>
    <property type="molecule type" value="Genomic_DNA"/>
</dbReference>
<evidence type="ECO:0000313" key="3">
    <source>
        <dbReference type="EMBL" id="SMC56438.1"/>
    </source>
</evidence>
<organism evidence="3 4">
    <name type="scientific">Desulfocicer vacuolatum DSM 3385</name>
    <dbReference type="NCBI Taxonomy" id="1121400"/>
    <lineage>
        <taxon>Bacteria</taxon>
        <taxon>Pseudomonadati</taxon>
        <taxon>Thermodesulfobacteriota</taxon>
        <taxon>Desulfobacteria</taxon>
        <taxon>Desulfobacterales</taxon>
        <taxon>Desulfobacteraceae</taxon>
        <taxon>Desulfocicer</taxon>
    </lineage>
</organism>
<accession>A0A1W2A837</accession>
<dbReference type="SUPFAM" id="SSF52821">
    <property type="entry name" value="Rhodanese/Cell cycle control phosphatase"/>
    <property type="match status" value="1"/>
</dbReference>
<reference evidence="3 4" key="1">
    <citation type="submission" date="2017-04" db="EMBL/GenBank/DDBJ databases">
        <authorList>
            <person name="Afonso C.L."/>
            <person name="Miller P.J."/>
            <person name="Scott M.A."/>
            <person name="Spackman E."/>
            <person name="Goraichik I."/>
            <person name="Dimitrov K.M."/>
            <person name="Suarez D.L."/>
            <person name="Swayne D.E."/>
        </authorList>
    </citation>
    <scope>NUCLEOTIDE SEQUENCE [LARGE SCALE GENOMIC DNA]</scope>
    <source>
        <strain evidence="3 4">DSM 3385</strain>
    </source>
</reference>
<keyword evidence="4" id="KW-1185">Reference proteome</keyword>
<dbReference type="PROSITE" id="PS00380">
    <property type="entry name" value="RHODANESE_1"/>
    <property type="match status" value="1"/>
</dbReference>
<dbReference type="GO" id="GO:0004792">
    <property type="term" value="F:thiosulfate-cyanide sulfurtransferase activity"/>
    <property type="evidence" value="ECO:0007669"/>
    <property type="project" value="InterPro"/>
</dbReference>
<evidence type="ECO:0000313" key="4">
    <source>
        <dbReference type="Proteomes" id="UP000192418"/>
    </source>
</evidence>
<dbReference type="Proteomes" id="UP000192418">
    <property type="component" value="Unassembled WGS sequence"/>
</dbReference>
<dbReference type="RefSeq" id="WP_084067421.1">
    <property type="nucleotide sequence ID" value="NZ_FWXY01000004.1"/>
</dbReference>
<dbReference type="STRING" id="1121400.SAMN02746065_104202"/>
<proteinExistence type="predicted"/>
<feature type="signal peptide" evidence="1">
    <location>
        <begin position="1"/>
        <end position="26"/>
    </location>
</feature>
<dbReference type="OrthoDB" id="9789585at2"/>
<dbReference type="AlphaFoldDB" id="A0A1W2A837"/>
<keyword evidence="3" id="KW-0808">Transferase</keyword>
<dbReference type="InterPro" id="IPR001763">
    <property type="entry name" value="Rhodanese-like_dom"/>
</dbReference>
<evidence type="ECO:0000259" key="2">
    <source>
        <dbReference type="PROSITE" id="PS50206"/>
    </source>
</evidence>
<sequence length="178" mass="20163">MKLVKQVFKWMVLTCLVVGVSTPAFALFGNKFEKELEKEAGAVKLVREIQRGNYDVVTTEELKKWMDEGKDMLIVDTMPYEASYKKNHVPGAVQFLFPIPDMDQWDSKETDGKSQADYVNLLGKNKDKILVIYCGFVKCTRSHNGAAWASKLGYKHVYRYTGGIFAWKGAGFSVEGMK</sequence>
<dbReference type="PROSITE" id="PS50206">
    <property type="entry name" value="RHODANESE_3"/>
    <property type="match status" value="1"/>
</dbReference>
<gene>
    <name evidence="3" type="ORF">SAMN02746065_104202</name>
</gene>
<feature type="chain" id="PRO_5012258368" evidence="1">
    <location>
        <begin position="27"/>
        <end position="178"/>
    </location>
</feature>
<name>A0A1W2A837_9BACT</name>
<dbReference type="InterPro" id="IPR001307">
    <property type="entry name" value="Thiosulphate_STrfase_CS"/>
</dbReference>
<feature type="domain" description="Rhodanese" evidence="2">
    <location>
        <begin position="68"/>
        <end position="176"/>
    </location>
</feature>
<dbReference type="InterPro" id="IPR036873">
    <property type="entry name" value="Rhodanese-like_dom_sf"/>
</dbReference>
<evidence type="ECO:0000256" key="1">
    <source>
        <dbReference type="SAM" id="SignalP"/>
    </source>
</evidence>
<dbReference type="SMART" id="SM00450">
    <property type="entry name" value="RHOD"/>
    <property type="match status" value="1"/>
</dbReference>
<protein>
    <submittedName>
        <fullName evidence="3">Rhodanese-related sulfurtransferase</fullName>
    </submittedName>
</protein>